<keyword evidence="9" id="KW-1185">Reference proteome</keyword>
<dbReference type="GO" id="GO:0051213">
    <property type="term" value="F:dioxygenase activity"/>
    <property type="evidence" value="ECO:0007669"/>
    <property type="project" value="UniProtKB-KW"/>
</dbReference>
<feature type="domain" description="Fe2OG dioxygenase" evidence="7">
    <location>
        <begin position="198"/>
        <end position="316"/>
    </location>
</feature>
<evidence type="ECO:0000256" key="1">
    <source>
        <dbReference type="ARBA" id="ARBA00008056"/>
    </source>
</evidence>
<feature type="compositionally biased region" description="Low complexity" evidence="6">
    <location>
        <begin position="139"/>
        <end position="149"/>
    </location>
</feature>
<dbReference type="PROSITE" id="PS51471">
    <property type="entry name" value="FE2OG_OXY"/>
    <property type="match status" value="1"/>
</dbReference>
<dbReference type="GO" id="GO:0046872">
    <property type="term" value="F:metal ion binding"/>
    <property type="evidence" value="ECO:0007669"/>
    <property type="project" value="UniProtKB-KW"/>
</dbReference>
<dbReference type="SUPFAM" id="SSF51197">
    <property type="entry name" value="Clavaminate synthase-like"/>
    <property type="match status" value="1"/>
</dbReference>
<name>A0A162JAC5_9HYPO</name>
<keyword evidence="2 5" id="KW-0479">Metal-binding</keyword>
<evidence type="ECO:0000313" key="8">
    <source>
        <dbReference type="EMBL" id="OAA66022.1"/>
    </source>
</evidence>
<keyword evidence="4 5" id="KW-0408">Iron</keyword>
<dbReference type="GO" id="GO:0044283">
    <property type="term" value="P:small molecule biosynthetic process"/>
    <property type="evidence" value="ECO:0007669"/>
    <property type="project" value="UniProtKB-ARBA"/>
</dbReference>
<organism evidence="8 9">
    <name type="scientific">Niveomyces insectorum RCEF 264</name>
    <dbReference type="NCBI Taxonomy" id="1081102"/>
    <lineage>
        <taxon>Eukaryota</taxon>
        <taxon>Fungi</taxon>
        <taxon>Dikarya</taxon>
        <taxon>Ascomycota</taxon>
        <taxon>Pezizomycotina</taxon>
        <taxon>Sordariomycetes</taxon>
        <taxon>Hypocreomycetidae</taxon>
        <taxon>Hypocreales</taxon>
        <taxon>Cordycipitaceae</taxon>
        <taxon>Niveomyces</taxon>
    </lineage>
</organism>
<gene>
    <name evidence="8" type="ORF">SPI_02809</name>
</gene>
<dbReference type="OrthoDB" id="288590at2759"/>
<keyword evidence="3 5" id="KW-0560">Oxidoreductase</keyword>
<dbReference type="Pfam" id="PF03171">
    <property type="entry name" value="2OG-FeII_Oxy"/>
    <property type="match status" value="1"/>
</dbReference>
<comment type="similarity">
    <text evidence="1 5">Belongs to the iron/ascorbate-dependent oxidoreductase family.</text>
</comment>
<feature type="region of interest" description="Disordered" evidence="6">
    <location>
        <begin position="122"/>
        <end position="156"/>
    </location>
</feature>
<dbReference type="InterPro" id="IPR005123">
    <property type="entry name" value="Oxoglu/Fe-dep_dioxygenase_dom"/>
</dbReference>
<dbReference type="STRING" id="1081102.A0A162JAC5"/>
<sequence length="354" mass="38403">MEKAAVADDGLVIPLIDLSKFLDGPEEQRVATAKAMLHGFQTAGFVYLQNTPITTDMRAAIFDASARFFAQPLATKEAVGWTTPEANRGYSAPGREKVTQLKDVADVAKLKAAVPDIKESFEIGREDEPGFPNPWPDETATAATPSSSAPAPPPLTGFRATMQDFHARCQAVHVAVMDAIAVGMGLPSGFFHGFVDAGDNTLRLLHYPAVARDVFRVNPAQVRAGEHSDYGSITLLFQDDRGGLQVKSPSGRFVDATPIPDTIVVNAGDLLARWSNDTIKSTIHRVVEPPPPLQADNHNTGDTYPPRYSIAYFCNPNFKSHIEAIPGTYATESEKKYEGINSGQYLVQRLTATY</sequence>
<protein>
    <submittedName>
        <fullName evidence="8">Thymine dioxygenase</fullName>
    </submittedName>
</protein>
<dbReference type="PANTHER" id="PTHR10209">
    <property type="entry name" value="OXIDOREDUCTASE, 2OG-FE II OXYGENASE FAMILY PROTEIN"/>
    <property type="match status" value="1"/>
</dbReference>
<dbReference type="EMBL" id="AZHD01000003">
    <property type="protein sequence ID" value="OAA66022.1"/>
    <property type="molecule type" value="Genomic_DNA"/>
</dbReference>
<accession>A0A162JAC5</accession>
<dbReference type="AlphaFoldDB" id="A0A162JAC5"/>
<keyword evidence="8" id="KW-0223">Dioxygenase</keyword>
<dbReference type="PANTHER" id="PTHR10209:SF804">
    <property type="entry name" value="FE2OG DIOXYGENASE DOMAIN-CONTAINING PROTEIN"/>
    <property type="match status" value="1"/>
</dbReference>
<dbReference type="Pfam" id="PF14226">
    <property type="entry name" value="DIOX_N"/>
    <property type="match status" value="1"/>
</dbReference>
<proteinExistence type="inferred from homology"/>
<evidence type="ECO:0000256" key="3">
    <source>
        <dbReference type="ARBA" id="ARBA00023002"/>
    </source>
</evidence>
<evidence type="ECO:0000313" key="9">
    <source>
        <dbReference type="Proteomes" id="UP000076874"/>
    </source>
</evidence>
<dbReference type="Proteomes" id="UP000076874">
    <property type="component" value="Unassembled WGS sequence"/>
</dbReference>
<dbReference type="FunFam" id="2.60.120.330:FF:000030">
    <property type="entry name" value="Thymine dioxygenase"/>
    <property type="match status" value="1"/>
</dbReference>
<comment type="caution">
    <text evidence="8">The sequence shown here is derived from an EMBL/GenBank/DDBJ whole genome shotgun (WGS) entry which is preliminary data.</text>
</comment>
<evidence type="ECO:0000256" key="4">
    <source>
        <dbReference type="ARBA" id="ARBA00023004"/>
    </source>
</evidence>
<reference evidence="8 9" key="1">
    <citation type="journal article" date="2016" name="Genome Biol. Evol.">
        <title>Divergent and convergent evolution of fungal pathogenicity.</title>
        <authorList>
            <person name="Shang Y."/>
            <person name="Xiao G."/>
            <person name="Zheng P."/>
            <person name="Cen K."/>
            <person name="Zhan S."/>
            <person name="Wang C."/>
        </authorList>
    </citation>
    <scope>NUCLEOTIDE SEQUENCE [LARGE SCALE GENOMIC DNA]</scope>
    <source>
        <strain evidence="8 9">RCEF 264</strain>
    </source>
</reference>
<evidence type="ECO:0000256" key="6">
    <source>
        <dbReference type="SAM" id="MobiDB-lite"/>
    </source>
</evidence>
<dbReference type="InterPro" id="IPR026992">
    <property type="entry name" value="DIOX_N"/>
</dbReference>
<dbReference type="InterPro" id="IPR027443">
    <property type="entry name" value="IPNS-like_sf"/>
</dbReference>
<evidence type="ECO:0000256" key="2">
    <source>
        <dbReference type="ARBA" id="ARBA00022723"/>
    </source>
</evidence>
<dbReference type="Gene3D" id="2.60.120.330">
    <property type="entry name" value="B-lactam Antibiotic, Isopenicillin N Synthase, Chain"/>
    <property type="match status" value="1"/>
</dbReference>
<evidence type="ECO:0000259" key="7">
    <source>
        <dbReference type="PROSITE" id="PS51471"/>
    </source>
</evidence>
<dbReference type="InterPro" id="IPR044861">
    <property type="entry name" value="IPNS-like_FE2OG_OXY"/>
</dbReference>
<evidence type="ECO:0000256" key="5">
    <source>
        <dbReference type="RuleBase" id="RU003682"/>
    </source>
</evidence>